<proteinExistence type="predicted"/>
<protein>
    <recommendedName>
        <fullName evidence="4">Type II secretion system protein GspF domain-containing protein</fullName>
    </recommendedName>
</protein>
<feature type="transmembrane region" description="Helical" evidence="1">
    <location>
        <begin position="243"/>
        <end position="268"/>
    </location>
</feature>
<evidence type="ECO:0000313" key="3">
    <source>
        <dbReference type="Proteomes" id="UP000271031"/>
    </source>
</evidence>
<comment type="caution">
    <text evidence="2">The sequence shown here is derived from an EMBL/GenBank/DDBJ whole genome shotgun (WGS) entry which is preliminary data.</text>
</comment>
<evidence type="ECO:0000313" key="2">
    <source>
        <dbReference type="EMBL" id="RNB82810.1"/>
    </source>
</evidence>
<evidence type="ECO:0008006" key="4">
    <source>
        <dbReference type="Google" id="ProtNLM"/>
    </source>
</evidence>
<keyword evidence="1" id="KW-0812">Transmembrane</keyword>
<sequence length="280" mass="32651">MMISIRLAFLLCGAIFILIALFLTGLYLIQLSWKRQIGLSRMIKKSWKQFVGTQISDKWERLLLAAGKPFGWGKLEWVTVQWICGLIPLLLVLLVALVKPTGSFPFFSFVILPTIGYLTPYFLLRWWKGLREELLSVDIARFINRFITLLENQVPPYQAMVKAARPTRLLKKYIPSLSEWNKSRVEALEMLKQRIGVDDGVILVSNMRTLEQLTDEQINLTMQRMELAIDNRRMYRHRKKIKSLGLAYSVIVYPAFYIGLIVAMFPWYKLLTEILDKYLV</sequence>
<dbReference type="EMBL" id="RHHQ01000019">
    <property type="protein sequence ID" value="RNB82810.1"/>
    <property type="molecule type" value="Genomic_DNA"/>
</dbReference>
<name>A0A3M8D403_9BACL</name>
<feature type="transmembrane region" description="Helical" evidence="1">
    <location>
        <begin position="6"/>
        <end position="29"/>
    </location>
</feature>
<accession>A0A3M8D403</accession>
<keyword evidence="3" id="KW-1185">Reference proteome</keyword>
<gene>
    <name evidence="2" type="ORF">EDM56_23210</name>
</gene>
<dbReference type="RefSeq" id="WP_122920307.1">
    <property type="nucleotide sequence ID" value="NZ_RHHQ01000019.1"/>
</dbReference>
<dbReference type="Proteomes" id="UP000271031">
    <property type="component" value="Unassembled WGS sequence"/>
</dbReference>
<keyword evidence="1" id="KW-0472">Membrane</keyword>
<organism evidence="2 3">
    <name type="scientific">Brevibacillus fluminis</name>
    <dbReference type="NCBI Taxonomy" id="511487"/>
    <lineage>
        <taxon>Bacteria</taxon>
        <taxon>Bacillati</taxon>
        <taxon>Bacillota</taxon>
        <taxon>Bacilli</taxon>
        <taxon>Bacillales</taxon>
        <taxon>Paenibacillaceae</taxon>
        <taxon>Brevibacillus</taxon>
    </lineage>
</organism>
<dbReference type="AlphaFoldDB" id="A0A3M8D403"/>
<feature type="transmembrane region" description="Helical" evidence="1">
    <location>
        <begin position="77"/>
        <end position="98"/>
    </location>
</feature>
<keyword evidence="1" id="KW-1133">Transmembrane helix</keyword>
<dbReference type="OrthoDB" id="2567755at2"/>
<reference evidence="2 3" key="1">
    <citation type="submission" date="2018-10" db="EMBL/GenBank/DDBJ databases">
        <title>Phylogenomics of Brevibacillus.</title>
        <authorList>
            <person name="Dunlap C."/>
        </authorList>
    </citation>
    <scope>NUCLEOTIDE SEQUENCE [LARGE SCALE GENOMIC DNA]</scope>
    <source>
        <strain evidence="2 3">JCM 15716</strain>
    </source>
</reference>
<evidence type="ECO:0000256" key="1">
    <source>
        <dbReference type="SAM" id="Phobius"/>
    </source>
</evidence>